<comment type="caution">
    <text evidence="1">The sequence shown here is derived from an EMBL/GenBank/DDBJ whole genome shotgun (WGS) entry which is preliminary data.</text>
</comment>
<protein>
    <recommendedName>
        <fullName evidence="3">Alternate signal-mediated exported protein, RER_14450 family</fullName>
    </recommendedName>
</protein>
<evidence type="ECO:0000313" key="2">
    <source>
        <dbReference type="Proteomes" id="UP000216867"/>
    </source>
</evidence>
<gene>
    <name evidence="1" type="ORF">B8X04_06345</name>
</gene>
<dbReference type="InterPro" id="IPR023833">
    <property type="entry name" value="Signal_pept_SipW-depend-type"/>
</dbReference>
<dbReference type="NCBIfam" id="TIGR04089">
    <property type="entry name" value="exp_by_SipW_III"/>
    <property type="match status" value="1"/>
</dbReference>
<organism evidence="1 2">
    <name type="scientific">Brevibacterium casei</name>
    <dbReference type="NCBI Taxonomy" id="33889"/>
    <lineage>
        <taxon>Bacteria</taxon>
        <taxon>Bacillati</taxon>
        <taxon>Actinomycetota</taxon>
        <taxon>Actinomycetes</taxon>
        <taxon>Micrococcales</taxon>
        <taxon>Brevibacteriaceae</taxon>
        <taxon>Brevibacterium</taxon>
    </lineage>
</organism>
<dbReference type="InterPro" id="IPR022121">
    <property type="entry name" value="Peptidase_M73_camelysin"/>
</dbReference>
<proteinExistence type="predicted"/>
<dbReference type="AlphaFoldDB" id="A0A269ZDL4"/>
<dbReference type="NCBIfam" id="TIGR04088">
    <property type="entry name" value="cognate_SipW"/>
    <property type="match status" value="1"/>
</dbReference>
<evidence type="ECO:0008006" key="3">
    <source>
        <dbReference type="Google" id="ProtNLM"/>
    </source>
</evidence>
<evidence type="ECO:0000313" key="1">
    <source>
        <dbReference type="EMBL" id="PAK95874.1"/>
    </source>
</evidence>
<sequence length="201" mass="20294">MVKKQTLGIIAGAAGAALLLGGGTFALWTDSAEADGGQITAGNLDVAVTGSAWQDISADRPDNPHDIDLKTFKIIPGDTVQGTYGVDVGLEGDNMVAKLKLAGGGQLEGALAEGLSLKYSVQDAAGKEIATGDNAGVEVSLVSSDNTAPGGTQVAAGTVVDGTADFNVVVTAEFAKDTPNRELVQQQAALAGSNIQLQQDR</sequence>
<dbReference type="InterPro" id="IPR024006">
    <property type="entry name" value="Alt_signal_exp_actinobact"/>
</dbReference>
<dbReference type="Pfam" id="PF12389">
    <property type="entry name" value="Peptidase_M73"/>
    <property type="match status" value="1"/>
</dbReference>
<reference evidence="1 2" key="1">
    <citation type="submission" date="2017-04" db="EMBL/GenBank/DDBJ databases">
        <title>Kefir bacterial isolates.</title>
        <authorList>
            <person name="Kim Y."/>
            <person name="Blasche S."/>
            <person name="Patil K.R."/>
        </authorList>
    </citation>
    <scope>NUCLEOTIDE SEQUENCE [LARGE SCALE GENOMIC DNA]</scope>
    <source>
        <strain evidence="1 2">OG2</strain>
    </source>
</reference>
<dbReference type="EMBL" id="NCWY01000005">
    <property type="protein sequence ID" value="PAK95874.1"/>
    <property type="molecule type" value="Genomic_DNA"/>
</dbReference>
<dbReference type="Proteomes" id="UP000216867">
    <property type="component" value="Unassembled WGS sequence"/>
</dbReference>
<accession>A0A269ZDL4</accession>
<name>A0A269ZDL4_9MICO</name>